<evidence type="ECO:0000313" key="12">
    <source>
        <dbReference type="EMBL" id="APD72964.1"/>
    </source>
</evidence>
<dbReference type="GO" id="GO:0098552">
    <property type="term" value="C:side of membrane"/>
    <property type="evidence" value="ECO:0007669"/>
    <property type="project" value="UniProtKB-KW"/>
</dbReference>
<keyword evidence="3" id="KW-1003">Cell membrane</keyword>
<keyword evidence="5 10" id="KW-0732">Signal</keyword>
<dbReference type="GO" id="GO:0005886">
    <property type="term" value="C:plasma membrane"/>
    <property type="evidence" value="ECO:0007669"/>
    <property type="project" value="UniProtKB-SubCell"/>
</dbReference>
<evidence type="ECO:0000259" key="11">
    <source>
        <dbReference type="Pfam" id="PF13206"/>
    </source>
</evidence>
<feature type="compositionally biased region" description="Basic and acidic residues" evidence="9">
    <location>
        <begin position="485"/>
        <end position="494"/>
    </location>
</feature>
<feature type="domain" description="Trypanosome variant surface glycoprotein B-type N-terminal" evidence="11">
    <location>
        <begin position="20"/>
        <end position="417"/>
    </location>
</feature>
<dbReference type="Pfam" id="PF13206">
    <property type="entry name" value="VSG_B"/>
    <property type="match status" value="1"/>
</dbReference>
<keyword evidence="8" id="KW-0449">Lipoprotein</keyword>
<feature type="region of interest" description="Disordered" evidence="9">
    <location>
        <begin position="485"/>
        <end position="513"/>
    </location>
</feature>
<keyword evidence="7" id="KW-0325">Glycoprotein</keyword>
<dbReference type="VEuPathDB" id="TriTrypDB:Tb1125.Tb09.v4.0053"/>
<evidence type="ECO:0000256" key="7">
    <source>
        <dbReference type="ARBA" id="ARBA00023180"/>
    </source>
</evidence>
<keyword evidence="6" id="KW-0472">Membrane</keyword>
<sequence length="534" mass="56739">MAFSSINKIAHAMFLFSLTPFAAFAAQDNAKEYRDMCAILKLLTQKIPATQSKDSGDKAVAAITPTAKMEAIYANIVLLNLTVAPDTVLAVLSDKAKYKDGKTVKANAEVKDVFTDIDETTIDLMFSQAQKITASAANKDFTQKYGIPIDLETRERLRPTVAALANKAAKFWRRLLALGIEDNELRTQTRKLMLKALYGEAYLTKHGASITADGEAPALDQNEFSWTASASRDGNCKDADGQAGKAGHCLAQDMVCLCVAGHNSNNQYCSRQQTASDDYSGTRATKATALASFNKLAAACGDGQEEKTRELSGPALAQAVAVLTANFGTNWVSQASLGDATGTGSDKSGILGVYSVAGGTKVDCSATTGSPLAGGGKGICINYNALLAGGKGIPWIDTVLEAASNLNKIYQDSVDQMGIVKSAEAVESQIENLLLMRNLLTQASTKDVQQKVKKPTVEELNKCKSAANKTVEGCSAIDCEYDSEKNECRPKKGTETTATGPGERTTPADGKANNTVSDSLLIKTSPLWLAFLLF</sequence>
<keyword evidence="4" id="KW-0336">GPI-anchor</keyword>
<evidence type="ECO:0000256" key="1">
    <source>
        <dbReference type="ARBA" id="ARBA00002523"/>
    </source>
</evidence>
<evidence type="ECO:0000256" key="8">
    <source>
        <dbReference type="ARBA" id="ARBA00023288"/>
    </source>
</evidence>
<evidence type="ECO:0000256" key="9">
    <source>
        <dbReference type="SAM" id="MobiDB-lite"/>
    </source>
</evidence>
<name>A0A1J0R567_9TRYP</name>
<reference evidence="12" key="1">
    <citation type="submission" date="2016-08" db="EMBL/GenBank/DDBJ databases">
        <title>VSG repertoire of Trypanosoma brucei EATRO 1125.</title>
        <authorList>
            <person name="Cross G.A."/>
        </authorList>
    </citation>
    <scope>NUCLEOTIDE SEQUENCE</scope>
    <source>
        <strain evidence="12">EATRO 1125</strain>
    </source>
</reference>
<protein>
    <submittedName>
        <fullName evidence="12">Variant surface glycoprotein 1125.84</fullName>
    </submittedName>
</protein>
<evidence type="ECO:0000256" key="3">
    <source>
        <dbReference type="ARBA" id="ARBA00022475"/>
    </source>
</evidence>
<feature type="signal peptide" evidence="10">
    <location>
        <begin position="1"/>
        <end position="25"/>
    </location>
</feature>
<comment type="function">
    <text evidence="1">VSG forms a coat on the surface of the parasite. The trypanosome evades the immune response of the host by expressing a series of antigenically distinct VSGs from an estimated 1000 VSG genes.</text>
</comment>
<organism evidence="12">
    <name type="scientific">Trypanosoma brucei</name>
    <dbReference type="NCBI Taxonomy" id="5691"/>
    <lineage>
        <taxon>Eukaryota</taxon>
        <taxon>Discoba</taxon>
        <taxon>Euglenozoa</taxon>
        <taxon>Kinetoplastea</taxon>
        <taxon>Metakinetoplastina</taxon>
        <taxon>Trypanosomatida</taxon>
        <taxon>Trypanosomatidae</taxon>
        <taxon>Trypanosoma</taxon>
    </lineage>
</organism>
<evidence type="ECO:0000256" key="6">
    <source>
        <dbReference type="ARBA" id="ARBA00023136"/>
    </source>
</evidence>
<evidence type="ECO:0000256" key="10">
    <source>
        <dbReference type="SAM" id="SignalP"/>
    </source>
</evidence>
<comment type="subcellular location">
    <subcellularLocation>
        <location evidence="2">Cell membrane</location>
        <topology evidence="2">Lipid-anchor</topology>
        <topology evidence="2">GPI-anchor</topology>
    </subcellularLocation>
</comment>
<dbReference type="VEuPathDB" id="TriTrypDB:Tb427_000138400"/>
<accession>A0A1J0R567</accession>
<dbReference type="InterPro" id="IPR025932">
    <property type="entry name" value="Trypano_VSG_B_N_dom"/>
</dbReference>
<evidence type="ECO:0000256" key="2">
    <source>
        <dbReference type="ARBA" id="ARBA00004609"/>
    </source>
</evidence>
<feature type="chain" id="PRO_5012113850" evidence="10">
    <location>
        <begin position="26"/>
        <end position="534"/>
    </location>
</feature>
<evidence type="ECO:0000256" key="4">
    <source>
        <dbReference type="ARBA" id="ARBA00022622"/>
    </source>
</evidence>
<proteinExistence type="predicted"/>
<evidence type="ECO:0000256" key="5">
    <source>
        <dbReference type="ARBA" id="ARBA00022729"/>
    </source>
</evidence>
<dbReference type="AlphaFoldDB" id="A0A1J0R567"/>
<dbReference type="VEuPathDB" id="TriTrypDB:Tb11.v5.1047"/>
<dbReference type="EMBL" id="KX699008">
    <property type="protein sequence ID" value="APD72964.1"/>
    <property type="molecule type" value="Genomic_DNA"/>
</dbReference>